<feature type="transmembrane region" description="Helical" evidence="1">
    <location>
        <begin position="292"/>
        <end position="312"/>
    </location>
</feature>
<dbReference type="Proteomes" id="UP000070501">
    <property type="component" value="Unassembled WGS sequence"/>
</dbReference>
<dbReference type="OrthoDB" id="3753379at2759"/>
<keyword evidence="1" id="KW-1133">Transmembrane helix</keyword>
<feature type="transmembrane region" description="Helical" evidence="1">
    <location>
        <begin position="349"/>
        <end position="371"/>
    </location>
</feature>
<name>A0A136IK24_9PEZI</name>
<keyword evidence="1" id="KW-0812">Transmembrane</keyword>
<sequence>MSRGYRSGEALRYSVPMEPMYIDRLSLRSVHESLLKSAAMSIVAAGTYGHLLSLRGCSSRDSTGVLLQVVVSIMFPTLPVAQLLRHIKTTVVARYRGQVSGETAIFYASAILGIRASTQAGESVPVFWTQKSRRSVRQKGYDSVWMGRMTLALVLLTQYCSTLYLWVRRAYVFADSFRLWAIDNRDLEVVLGGVVAVCCSLVITVMNAEWDISGSPAPAPPQSRMTGFVFSSSNVPPASSNTPVSPRPRKLARFRAAVINKSRTIYDRLIRSSVFLSGWIQRRFPAGLRRDFELAYLLHIIFYSFVAMQGSGMDDEPVSLRPLSDLQRSLLYAASKINVFVEGTSAQGAFLAFMYLLPAVTISIKMVLDALPAGTFISKMPYWYRQLWTRAAPALTVARAVAVVPLLLSMLLPVALQWVLVAKSVEDLHRVEYSLEATKHFGLDESAAWRLWQDPLAGKLFLL</sequence>
<evidence type="ECO:0000256" key="1">
    <source>
        <dbReference type="SAM" id="Phobius"/>
    </source>
</evidence>
<feature type="transmembrane region" description="Helical" evidence="1">
    <location>
        <begin position="392"/>
        <end position="420"/>
    </location>
</feature>
<keyword evidence="3" id="KW-1185">Reference proteome</keyword>
<proteinExistence type="predicted"/>
<organism evidence="2 3">
    <name type="scientific">Microdochium bolleyi</name>
    <dbReference type="NCBI Taxonomy" id="196109"/>
    <lineage>
        <taxon>Eukaryota</taxon>
        <taxon>Fungi</taxon>
        <taxon>Dikarya</taxon>
        <taxon>Ascomycota</taxon>
        <taxon>Pezizomycotina</taxon>
        <taxon>Sordariomycetes</taxon>
        <taxon>Xylariomycetidae</taxon>
        <taxon>Xylariales</taxon>
        <taxon>Microdochiaceae</taxon>
        <taxon>Microdochium</taxon>
    </lineage>
</organism>
<evidence type="ECO:0000313" key="2">
    <source>
        <dbReference type="EMBL" id="KXJ85311.1"/>
    </source>
</evidence>
<reference evidence="3" key="1">
    <citation type="submission" date="2016-02" db="EMBL/GenBank/DDBJ databases">
        <title>Draft genome sequence of Microdochium bolleyi, a fungal endophyte of beachgrass.</title>
        <authorList>
            <consortium name="DOE Joint Genome Institute"/>
            <person name="David A.S."/>
            <person name="May G."/>
            <person name="Haridas S."/>
            <person name="Lim J."/>
            <person name="Wang M."/>
            <person name="Labutti K."/>
            <person name="Lipzen A."/>
            <person name="Barry K."/>
            <person name="Grigoriev I.V."/>
        </authorList>
    </citation>
    <scope>NUCLEOTIDE SEQUENCE [LARGE SCALE GENOMIC DNA]</scope>
    <source>
        <strain evidence="3">J235TASD1</strain>
    </source>
</reference>
<dbReference type="EMBL" id="KQ964286">
    <property type="protein sequence ID" value="KXJ85311.1"/>
    <property type="molecule type" value="Genomic_DNA"/>
</dbReference>
<gene>
    <name evidence="2" type="ORF">Micbo1qcDRAFT_210097</name>
</gene>
<keyword evidence="1" id="KW-0472">Membrane</keyword>
<feature type="transmembrane region" description="Helical" evidence="1">
    <location>
        <begin position="149"/>
        <end position="167"/>
    </location>
</feature>
<dbReference type="AlphaFoldDB" id="A0A136IK24"/>
<feature type="transmembrane region" description="Helical" evidence="1">
    <location>
        <begin position="187"/>
        <end position="206"/>
    </location>
</feature>
<protein>
    <submittedName>
        <fullName evidence="2">Uncharacterized protein</fullName>
    </submittedName>
</protein>
<evidence type="ECO:0000313" key="3">
    <source>
        <dbReference type="Proteomes" id="UP000070501"/>
    </source>
</evidence>
<accession>A0A136IK24</accession>
<dbReference type="InParanoid" id="A0A136IK24"/>